<comment type="caution">
    <text evidence="1">The sequence shown here is derived from an EMBL/GenBank/DDBJ whole genome shotgun (WGS) entry which is preliminary data.</text>
</comment>
<evidence type="ECO:0000313" key="2">
    <source>
        <dbReference type="Proteomes" id="UP000319818"/>
    </source>
</evidence>
<organism evidence="1 2">
    <name type="scientific">Pseudonocardia cypriaca</name>
    <dbReference type="NCBI Taxonomy" id="882449"/>
    <lineage>
        <taxon>Bacteria</taxon>
        <taxon>Bacillati</taxon>
        <taxon>Actinomycetota</taxon>
        <taxon>Actinomycetes</taxon>
        <taxon>Pseudonocardiales</taxon>
        <taxon>Pseudonocardiaceae</taxon>
        <taxon>Pseudonocardia</taxon>
    </lineage>
</organism>
<name>A0A543GG62_9PSEU</name>
<dbReference type="OrthoDB" id="4870610at2"/>
<accession>A0A543GG62</accession>
<dbReference type="Proteomes" id="UP000319818">
    <property type="component" value="Unassembled WGS sequence"/>
</dbReference>
<reference evidence="1 2" key="1">
    <citation type="submission" date="2019-06" db="EMBL/GenBank/DDBJ databases">
        <title>Sequencing the genomes of 1000 actinobacteria strains.</title>
        <authorList>
            <person name="Klenk H.-P."/>
        </authorList>
    </citation>
    <scope>NUCLEOTIDE SEQUENCE [LARGE SCALE GENOMIC DNA]</scope>
    <source>
        <strain evidence="1 2">DSM 45511</strain>
    </source>
</reference>
<protein>
    <recommendedName>
        <fullName evidence="3">DUF559 domain-containing protein</fullName>
    </recommendedName>
</protein>
<sequence length="329" mass="36119">MPRRRTDVPDLDDLVAYRGGLVVLVRDLVELGLHRDTIAYRCRPGGPWRRLAPGLVLLRNGPPTRDDRRRGGLLHAGPESLITGLDALELHGLERAPRPSGPVHLLVPTERRRSGYGLVMIERTDRLPARGPGRLPVAPLERAVIDAVRRMRERDVVRSIIAETVQRGLRSPAQLAAELEAGAQRGSRLPREVLCEVRAGIRSVAEAKARALLQQSRALPPVVWNAEIVDEHGRFIAKPDAWFDGVAMAWEIDSHEFHLSPADHAATLARRSAMTAAGILVVATAPSRITREPTLVLGELERTHAQAAMRPRPRLYALPSVPTSGAFVG</sequence>
<gene>
    <name evidence="1" type="ORF">FB388_2460</name>
</gene>
<proteinExistence type="predicted"/>
<evidence type="ECO:0000313" key="1">
    <source>
        <dbReference type="EMBL" id="TQM45068.1"/>
    </source>
</evidence>
<dbReference type="AlphaFoldDB" id="A0A543GG62"/>
<dbReference type="EMBL" id="VFPH01000001">
    <property type="protein sequence ID" value="TQM45068.1"/>
    <property type="molecule type" value="Genomic_DNA"/>
</dbReference>
<keyword evidence="2" id="KW-1185">Reference proteome</keyword>
<dbReference type="RefSeq" id="WP_142100391.1">
    <property type="nucleotide sequence ID" value="NZ_VFPH01000001.1"/>
</dbReference>
<evidence type="ECO:0008006" key="3">
    <source>
        <dbReference type="Google" id="ProtNLM"/>
    </source>
</evidence>